<evidence type="ECO:0000313" key="1">
    <source>
        <dbReference type="EMBL" id="KAF2188458.1"/>
    </source>
</evidence>
<dbReference type="PANTHER" id="PTHR46082:SF11">
    <property type="entry name" value="AAA+ ATPASE DOMAIN-CONTAINING PROTEIN-RELATED"/>
    <property type="match status" value="1"/>
</dbReference>
<dbReference type="GO" id="GO:0009116">
    <property type="term" value="P:nucleoside metabolic process"/>
    <property type="evidence" value="ECO:0007669"/>
    <property type="project" value="InterPro"/>
</dbReference>
<dbReference type="SUPFAM" id="SSF53167">
    <property type="entry name" value="Purine and uridine phosphorylases"/>
    <property type="match status" value="1"/>
</dbReference>
<name>A0A6A6ED29_9PEZI</name>
<dbReference type="AlphaFoldDB" id="A0A6A6ED29"/>
<evidence type="ECO:0000313" key="2">
    <source>
        <dbReference type="Proteomes" id="UP000800200"/>
    </source>
</evidence>
<organism evidence="1 2">
    <name type="scientific">Zopfia rhizophila CBS 207.26</name>
    <dbReference type="NCBI Taxonomy" id="1314779"/>
    <lineage>
        <taxon>Eukaryota</taxon>
        <taxon>Fungi</taxon>
        <taxon>Dikarya</taxon>
        <taxon>Ascomycota</taxon>
        <taxon>Pezizomycotina</taxon>
        <taxon>Dothideomycetes</taxon>
        <taxon>Dothideomycetes incertae sedis</taxon>
        <taxon>Zopfiaceae</taxon>
        <taxon>Zopfia</taxon>
    </lineage>
</organism>
<protein>
    <recommendedName>
        <fullName evidence="3">Purine and uridine phosphorylase</fullName>
    </recommendedName>
</protein>
<dbReference type="EMBL" id="ML994623">
    <property type="protein sequence ID" value="KAF2188458.1"/>
    <property type="molecule type" value="Genomic_DNA"/>
</dbReference>
<keyword evidence="2" id="KW-1185">Reference proteome</keyword>
<sequence length="212" mass="23956">MCWLRKNENVVDHGRGRSKVNGQFEMVGTMQNPDWGLTNALGILASDHELSRTTYRGQLARLKCHKKFAHPGLERDRLFRARYCHVGEYGSNCVACDQNELVQRPPRAEDDKNKLVFHRGRIANGNSVIQDGELRDQISARCHGALCVEVESAGVDVNRRCLVIRGISDYADSHKKDVWRFHAAGNAAEFTRELLRRIQPGVVKNMEGTTES</sequence>
<proteinExistence type="predicted"/>
<dbReference type="OrthoDB" id="626167at2759"/>
<dbReference type="InterPro" id="IPR053137">
    <property type="entry name" value="NLR-like"/>
</dbReference>
<accession>A0A6A6ED29</accession>
<dbReference type="InterPro" id="IPR035994">
    <property type="entry name" value="Nucleoside_phosphorylase_sf"/>
</dbReference>
<evidence type="ECO:0008006" key="3">
    <source>
        <dbReference type="Google" id="ProtNLM"/>
    </source>
</evidence>
<dbReference type="GO" id="GO:0003824">
    <property type="term" value="F:catalytic activity"/>
    <property type="evidence" value="ECO:0007669"/>
    <property type="project" value="InterPro"/>
</dbReference>
<gene>
    <name evidence="1" type="ORF">K469DRAFT_565173</name>
</gene>
<reference evidence="1" key="1">
    <citation type="journal article" date="2020" name="Stud. Mycol.">
        <title>101 Dothideomycetes genomes: a test case for predicting lifestyles and emergence of pathogens.</title>
        <authorList>
            <person name="Haridas S."/>
            <person name="Albert R."/>
            <person name="Binder M."/>
            <person name="Bloem J."/>
            <person name="Labutti K."/>
            <person name="Salamov A."/>
            <person name="Andreopoulos B."/>
            <person name="Baker S."/>
            <person name="Barry K."/>
            <person name="Bills G."/>
            <person name="Bluhm B."/>
            <person name="Cannon C."/>
            <person name="Castanera R."/>
            <person name="Culley D."/>
            <person name="Daum C."/>
            <person name="Ezra D."/>
            <person name="Gonzalez J."/>
            <person name="Henrissat B."/>
            <person name="Kuo A."/>
            <person name="Liang C."/>
            <person name="Lipzen A."/>
            <person name="Lutzoni F."/>
            <person name="Magnuson J."/>
            <person name="Mondo S."/>
            <person name="Nolan M."/>
            <person name="Ohm R."/>
            <person name="Pangilinan J."/>
            <person name="Park H.-J."/>
            <person name="Ramirez L."/>
            <person name="Alfaro M."/>
            <person name="Sun H."/>
            <person name="Tritt A."/>
            <person name="Yoshinaga Y."/>
            <person name="Zwiers L.-H."/>
            <person name="Turgeon B."/>
            <person name="Goodwin S."/>
            <person name="Spatafora J."/>
            <person name="Crous P."/>
            <person name="Grigoriev I."/>
        </authorList>
    </citation>
    <scope>NUCLEOTIDE SEQUENCE</scope>
    <source>
        <strain evidence="1">CBS 207.26</strain>
    </source>
</reference>
<dbReference type="Gene3D" id="3.40.50.1580">
    <property type="entry name" value="Nucleoside phosphorylase domain"/>
    <property type="match status" value="1"/>
</dbReference>
<dbReference type="PANTHER" id="PTHR46082">
    <property type="entry name" value="ATP/GTP-BINDING PROTEIN-RELATED"/>
    <property type="match status" value="1"/>
</dbReference>
<dbReference type="Proteomes" id="UP000800200">
    <property type="component" value="Unassembled WGS sequence"/>
</dbReference>